<organism evidence="1 2">
    <name type="scientific">Blattamonas nauphoetae</name>
    <dbReference type="NCBI Taxonomy" id="2049346"/>
    <lineage>
        <taxon>Eukaryota</taxon>
        <taxon>Metamonada</taxon>
        <taxon>Preaxostyla</taxon>
        <taxon>Oxymonadida</taxon>
        <taxon>Blattamonas</taxon>
    </lineage>
</organism>
<dbReference type="EMBL" id="JARBJD010000216">
    <property type="protein sequence ID" value="KAK2946888.1"/>
    <property type="molecule type" value="Genomic_DNA"/>
</dbReference>
<protein>
    <submittedName>
        <fullName evidence="1">Uncharacterized protein</fullName>
    </submittedName>
</protein>
<sequence length="178" mass="20373">MAGEAEKGAKDRICHTLQTRQRAEKGKSIESVKSGAHEDVTSLTRQVMRSEADVDRAGTCLATVVIHPNCRRLIPNKLKNNREREKQASTHLIARRESGVEIVWNEEDVWEMAECGQFNAVFVLPHRRVHPFSKIIRFRVSSPNRVGCQREIRMMFEMDGDVSSVSNERGCRLRVMTR</sequence>
<evidence type="ECO:0000313" key="2">
    <source>
        <dbReference type="Proteomes" id="UP001281761"/>
    </source>
</evidence>
<comment type="caution">
    <text evidence="1">The sequence shown here is derived from an EMBL/GenBank/DDBJ whole genome shotgun (WGS) entry which is preliminary data.</text>
</comment>
<gene>
    <name evidence="1" type="ORF">BLNAU_18187</name>
</gene>
<accession>A0ABQ9X5L3</accession>
<name>A0ABQ9X5L3_9EUKA</name>
<keyword evidence="2" id="KW-1185">Reference proteome</keyword>
<evidence type="ECO:0000313" key="1">
    <source>
        <dbReference type="EMBL" id="KAK2946888.1"/>
    </source>
</evidence>
<reference evidence="1 2" key="1">
    <citation type="journal article" date="2022" name="bioRxiv">
        <title>Genomics of Preaxostyla Flagellates Illuminates Evolutionary Transitions and the Path Towards Mitochondrial Loss.</title>
        <authorList>
            <person name="Novak L.V.F."/>
            <person name="Treitli S.C."/>
            <person name="Pyrih J."/>
            <person name="Halakuc P."/>
            <person name="Pipaliya S.V."/>
            <person name="Vacek V."/>
            <person name="Brzon O."/>
            <person name="Soukal P."/>
            <person name="Eme L."/>
            <person name="Dacks J.B."/>
            <person name="Karnkowska A."/>
            <person name="Elias M."/>
            <person name="Hampl V."/>
        </authorList>
    </citation>
    <scope>NUCLEOTIDE SEQUENCE [LARGE SCALE GENOMIC DNA]</scope>
    <source>
        <strain evidence="1">NAU3</strain>
        <tissue evidence="1">Gut</tissue>
    </source>
</reference>
<dbReference type="Proteomes" id="UP001281761">
    <property type="component" value="Unassembled WGS sequence"/>
</dbReference>
<proteinExistence type="predicted"/>